<dbReference type="Proteomes" id="UP000600026">
    <property type="component" value="Unassembled WGS sequence"/>
</dbReference>
<reference evidence="2" key="1">
    <citation type="submission" date="2020-09" db="EMBL/GenBank/DDBJ databases">
        <title>Whole genome shotgun sequence of Streptomyces xanthophaeus NBRC 12829.</title>
        <authorList>
            <person name="Komaki H."/>
            <person name="Tamura T."/>
        </authorList>
    </citation>
    <scope>NUCLEOTIDE SEQUENCE</scope>
    <source>
        <strain evidence="2">NBRC 12829</strain>
    </source>
</reference>
<accession>A0A919LES4</accession>
<evidence type="ECO:0000313" key="3">
    <source>
        <dbReference type="Proteomes" id="UP000600026"/>
    </source>
</evidence>
<organism evidence="2 3">
    <name type="scientific">Streptomyces xanthophaeus</name>
    <dbReference type="NCBI Taxonomy" id="67385"/>
    <lineage>
        <taxon>Bacteria</taxon>
        <taxon>Bacillati</taxon>
        <taxon>Actinomycetota</taxon>
        <taxon>Actinomycetes</taxon>
        <taxon>Kitasatosporales</taxon>
        <taxon>Streptomycetaceae</taxon>
        <taxon>Streptomyces</taxon>
    </lineage>
</organism>
<dbReference type="OrthoDB" id="6851830at2"/>
<feature type="transmembrane region" description="Helical" evidence="1">
    <location>
        <begin position="182"/>
        <end position="201"/>
    </location>
</feature>
<gene>
    <name evidence="2" type="ORF">Sxan_60790</name>
</gene>
<comment type="caution">
    <text evidence="2">The sequence shown here is derived from an EMBL/GenBank/DDBJ whole genome shotgun (WGS) entry which is preliminary data.</text>
</comment>
<keyword evidence="3" id="KW-1185">Reference proteome</keyword>
<sequence>MTSSAVPSLSPRTVSPRTLLVRGMLAGLLAGVAAFLVAYLLGESKVDAAIAIEEAAAHGHDHGEEAPVSRALQATAGLGTGVLLYGVALGGIAALVYCYALGRLGRFGPRATAALVTGALFVTVTLVPFLKYPANPPAVGDPGTATRRTVLYLLMIALSALLAAGALILGRRLAPSMGNWNASTAAGVAFVAAVGLSYALLPGINEVPAGFPAALIWEFRLASLAIQTALWATFGLAFGYLAERALVPATAPKEAVQPTS</sequence>
<keyword evidence="1" id="KW-0812">Transmembrane</keyword>
<evidence type="ECO:0000313" key="2">
    <source>
        <dbReference type="EMBL" id="GHI88715.1"/>
    </source>
</evidence>
<feature type="transmembrane region" description="Helical" evidence="1">
    <location>
        <begin position="112"/>
        <end position="130"/>
    </location>
</feature>
<feature type="transmembrane region" description="Helical" evidence="1">
    <location>
        <begin position="221"/>
        <end position="242"/>
    </location>
</feature>
<proteinExistence type="predicted"/>
<dbReference type="AlphaFoldDB" id="A0A919LES4"/>
<protein>
    <submittedName>
        <fullName evidence="2">Membrane protein</fullName>
    </submittedName>
</protein>
<dbReference type="EMBL" id="BNEE01000006">
    <property type="protein sequence ID" value="GHI88715.1"/>
    <property type="molecule type" value="Genomic_DNA"/>
</dbReference>
<name>A0A919LES4_9ACTN</name>
<dbReference type="InterPro" id="IPR012666">
    <property type="entry name" value="CbtA_put"/>
</dbReference>
<feature type="transmembrane region" description="Helical" evidence="1">
    <location>
        <begin position="20"/>
        <end position="41"/>
    </location>
</feature>
<feature type="transmembrane region" description="Helical" evidence="1">
    <location>
        <begin position="150"/>
        <end position="170"/>
    </location>
</feature>
<evidence type="ECO:0000256" key="1">
    <source>
        <dbReference type="SAM" id="Phobius"/>
    </source>
</evidence>
<keyword evidence="1" id="KW-0472">Membrane</keyword>
<dbReference type="Pfam" id="PF09490">
    <property type="entry name" value="CbtA"/>
    <property type="match status" value="1"/>
</dbReference>
<keyword evidence="1" id="KW-1133">Transmembrane helix</keyword>
<dbReference type="RefSeq" id="WP_051902078.1">
    <property type="nucleotide sequence ID" value="NZ_BNEE01000006.1"/>
</dbReference>
<feature type="transmembrane region" description="Helical" evidence="1">
    <location>
        <begin position="82"/>
        <end position="100"/>
    </location>
</feature>